<evidence type="ECO:0000313" key="2">
    <source>
        <dbReference type="Proteomes" id="UP001320420"/>
    </source>
</evidence>
<name>A0AAN9V2C4_9PEZI</name>
<evidence type="ECO:0008006" key="3">
    <source>
        <dbReference type="Google" id="ProtNLM"/>
    </source>
</evidence>
<organism evidence="1 2">
    <name type="scientific">Diatrype stigma</name>
    <dbReference type="NCBI Taxonomy" id="117547"/>
    <lineage>
        <taxon>Eukaryota</taxon>
        <taxon>Fungi</taxon>
        <taxon>Dikarya</taxon>
        <taxon>Ascomycota</taxon>
        <taxon>Pezizomycotina</taxon>
        <taxon>Sordariomycetes</taxon>
        <taxon>Xylariomycetidae</taxon>
        <taxon>Xylariales</taxon>
        <taxon>Diatrypaceae</taxon>
        <taxon>Diatrype</taxon>
    </lineage>
</organism>
<dbReference type="InterPro" id="IPR029058">
    <property type="entry name" value="AB_hydrolase_fold"/>
</dbReference>
<dbReference type="GO" id="GO:0016042">
    <property type="term" value="P:lipid catabolic process"/>
    <property type="evidence" value="ECO:0007669"/>
    <property type="project" value="InterPro"/>
</dbReference>
<protein>
    <recommendedName>
        <fullName evidence="3">Secretory lipase</fullName>
    </recommendedName>
</protein>
<accession>A0AAN9V2C4</accession>
<dbReference type="EMBL" id="JAKJXP020000005">
    <property type="protein sequence ID" value="KAK7756820.1"/>
    <property type="molecule type" value="Genomic_DNA"/>
</dbReference>
<keyword evidence="2" id="KW-1185">Reference proteome</keyword>
<dbReference type="Gene3D" id="3.40.50.1820">
    <property type="entry name" value="alpha/beta hydrolase"/>
    <property type="match status" value="2"/>
</dbReference>
<dbReference type="Proteomes" id="UP001320420">
    <property type="component" value="Unassembled WGS sequence"/>
</dbReference>
<gene>
    <name evidence="1" type="ORF">SLS62_001265</name>
</gene>
<dbReference type="PANTHER" id="PTHR34853">
    <property type="match status" value="1"/>
</dbReference>
<dbReference type="PANTHER" id="PTHR34853:SF1">
    <property type="entry name" value="LIPASE 5"/>
    <property type="match status" value="1"/>
</dbReference>
<sequence>MPAFNSSFALTAEQIQRANLSDAQATNLNQIINFDRSQLANGGPYQDAFYTLPPLSNNATTPPPPPGTLLKAQAFTDPTPFSLPANTALSRILYATTDINGTVVPTSAFILWPFQPRRQPSSSGAAAAAQTVVWAHGTSGFTPLNAPSAHRALWYGDSGPFALAQAGYAVVAPDYAGLGVGASWDGIPIAHQYLVLPAGARDSLYALRAARAAFPGSLGDAFAVAGHSQGGGVAWSVAELLATAPGSNPGENSDNDEFADLRAGFLGSVAGSPTTDMSGGLGDLVVPRVALMLKSIFPDFDPAAWLTPLGVARLALFGAIEGGISASLQLFPTDAGEQLFKPDYADTWYVNAYVNIAKAGRRPLGGPVLVVQGTEDPGVFYNVTAATVRDTCAQYPESDIEFLVGNGMHHVASFDATRYMWLKWIESRFEGKPLEKSGCTRTEVDSFLPLEQYLTTSHSFPQWAGTTEWSYEVPLGI</sequence>
<dbReference type="SUPFAM" id="SSF53474">
    <property type="entry name" value="alpha/beta-Hydrolases"/>
    <property type="match status" value="1"/>
</dbReference>
<dbReference type="AlphaFoldDB" id="A0AAN9V2C4"/>
<reference evidence="1 2" key="1">
    <citation type="submission" date="2024-02" db="EMBL/GenBank/DDBJ databases">
        <title>De novo assembly and annotation of 12 fungi associated with fruit tree decline syndrome in Ontario, Canada.</title>
        <authorList>
            <person name="Sulman M."/>
            <person name="Ellouze W."/>
            <person name="Ilyukhin E."/>
        </authorList>
    </citation>
    <scope>NUCLEOTIDE SEQUENCE [LARGE SCALE GENOMIC DNA]</scope>
    <source>
        <strain evidence="1 2">M11/M66-122</strain>
    </source>
</reference>
<comment type="caution">
    <text evidence="1">The sequence shown here is derived from an EMBL/GenBank/DDBJ whole genome shotgun (WGS) entry which is preliminary data.</text>
</comment>
<dbReference type="GO" id="GO:0004806">
    <property type="term" value="F:triacylglycerol lipase activity"/>
    <property type="evidence" value="ECO:0007669"/>
    <property type="project" value="InterPro"/>
</dbReference>
<dbReference type="InterPro" id="IPR005152">
    <property type="entry name" value="Lipase_secreted"/>
</dbReference>
<proteinExistence type="predicted"/>
<evidence type="ECO:0000313" key="1">
    <source>
        <dbReference type="EMBL" id="KAK7756820.1"/>
    </source>
</evidence>